<evidence type="ECO:0000313" key="2">
    <source>
        <dbReference type="Proteomes" id="UP001139000"/>
    </source>
</evidence>
<evidence type="ECO:0000313" key="1">
    <source>
        <dbReference type="EMBL" id="MCF0060592.1"/>
    </source>
</evidence>
<keyword evidence="2" id="KW-1185">Reference proteome</keyword>
<dbReference type="AlphaFoldDB" id="A0A9X1PFV8"/>
<evidence type="ECO:0008006" key="3">
    <source>
        <dbReference type="Google" id="ProtNLM"/>
    </source>
</evidence>
<dbReference type="Proteomes" id="UP001139000">
    <property type="component" value="Unassembled WGS sequence"/>
</dbReference>
<protein>
    <recommendedName>
        <fullName evidence="3">Tubulin-like protein</fullName>
    </recommendedName>
</protein>
<sequence>MLKNVLIGIGGTGSRVIESVIHLCAAGLGPDKLHIFMIDPDQGNGNLTRTHTLIKNYIDLRNKFQRRGNNKSFRTEIIIPPGDKQFVWNIFEESNYTLAKYINYDNIVKTKPEIADLANVLFTEKELNTSLNKGFRGHPSIGAVVMADPPMEEYPFKMLWEGIESFGANELRVFLVGSIFGGTGAAGFPTLGSRQLIKFNESMQASLGGEQSRVLLGGALVLPYFSFSVDSVSSAGEPMFVTTGDFPIATKAALQYYNDKQLGFDQYYFIGDSLAQKVGDFSTGSSTQQNKPHYIEMVSALAGFDFFGQPAQLPNNNKKYFLASRETEKITWNVLPLTRDNTGLTEYKRKFKAAIADFTVFAYAYLTYGKKELNRTHKEVSIEPWYSENFGRDFKEDNHLYNPRHNQNSDLYNVADHFLNAFLYWIASIDDGETVFLIDSKKLASGAIAPNKKLELFDPETNIGNIGELVKGDSMHKTFNAFRIEGLQEAIIKDNITAGSKYLNIFYDAATRFNTSNLVNN</sequence>
<organism evidence="1 2">
    <name type="scientific">Dyadobacter chenwenxiniae</name>
    <dbReference type="NCBI Taxonomy" id="2906456"/>
    <lineage>
        <taxon>Bacteria</taxon>
        <taxon>Pseudomonadati</taxon>
        <taxon>Bacteroidota</taxon>
        <taxon>Cytophagia</taxon>
        <taxon>Cytophagales</taxon>
        <taxon>Spirosomataceae</taxon>
        <taxon>Dyadobacter</taxon>
    </lineage>
</organism>
<dbReference type="RefSeq" id="WP_234653449.1">
    <property type="nucleotide sequence ID" value="NZ_CP094997.1"/>
</dbReference>
<dbReference type="EMBL" id="JAJTTC010000001">
    <property type="protein sequence ID" value="MCF0060592.1"/>
    <property type="molecule type" value="Genomic_DNA"/>
</dbReference>
<comment type="caution">
    <text evidence="1">The sequence shown here is derived from an EMBL/GenBank/DDBJ whole genome shotgun (WGS) entry which is preliminary data.</text>
</comment>
<proteinExistence type="predicted"/>
<gene>
    <name evidence="1" type="ORF">LXM26_03750</name>
</gene>
<accession>A0A9X1PFV8</accession>
<reference evidence="1" key="1">
    <citation type="submission" date="2021-12" db="EMBL/GenBank/DDBJ databases">
        <title>Novel species in genus Dyadobacter.</title>
        <authorList>
            <person name="Ma C."/>
        </authorList>
    </citation>
    <scope>NUCLEOTIDE SEQUENCE</scope>
    <source>
        <strain evidence="1">LJ419</strain>
    </source>
</reference>
<name>A0A9X1PFV8_9BACT</name>